<dbReference type="Proteomes" id="UP000695562">
    <property type="component" value="Unassembled WGS sequence"/>
</dbReference>
<evidence type="ECO:0000313" key="1">
    <source>
        <dbReference type="EMBL" id="KAF2070737.1"/>
    </source>
</evidence>
<dbReference type="InterPro" id="IPR036770">
    <property type="entry name" value="Ankyrin_rpt-contain_sf"/>
</dbReference>
<dbReference type="InterPro" id="IPR052050">
    <property type="entry name" value="SecEffector_AnkRepeat"/>
</dbReference>
<dbReference type="PANTHER" id="PTHR46586">
    <property type="entry name" value="ANKYRIN REPEAT-CONTAINING PROTEIN"/>
    <property type="match status" value="1"/>
</dbReference>
<gene>
    <name evidence="1" type="ORF">CYY_007952</name>
</gene>
<proteinExistence type="predicted"/>
<dbReference type="OrthoDB" id="24462at2759"/>
<name>A0A8J4PMU4_9MYCE</name>
<accession>A0A8J4PMU4</accession>
<dbReference type="AlphaFoldDB" id="A0A8J4PMU4"/>
<protein>
    <recommendedName>
        <fullName evidence="3">Ankyrin repeat-containing protein</fullName>
    </recommendedName>
</protein>
<evidence type="ECO:0008006" key="3">
    <source>
        <dbReference type="Google" id="ProtNLM"/>
    </source>
</evidence>
<keyword evidence="2" id="KW-1185">Reference proteome</keyword>
<dbReference type="Gene3D" id="1.25.40.20">
    <property type="entry name" value="Ankyrin repeat-containing domain"/>
    <property type="match status" value="1"/>
</dbReference>
<dbReference type="SMART" id="SM00248">
    <property type="entry name" value="ANK"/>
    <property type="match status" value="3"/>
</dbReference>
<organism evidence="1 2">
    <name type="scientific">Polysphondylium violaceum</name>
    <dbReference type="NCBI Taxonomy" id="133409"/>
    <lineage>
        <taxon>Eukaryota</taxon>
        <taxon>Amoebozoa</taxon>
        <taxon>Evosea</taxon>
        <taxon>Eumycetozoa</taxon>
        <taxon>Dictyostelia</taxon>
        <taxon>Dictyosteliales</taxon>
        <taxon>Dictyosteliaceae</taxon>
        <taxon>Polysphondylium</taxon>
    </lineage>
</organism>
<evidence type="ECO:0000313" key="2">
    <source>
        <dbReference type="Proteomes" id="UP000695562"/>
    </source>
</evidence>
<dbReference type="InterPro" id="IPR002110">
    <property type="entry name" value="Ankyrin_rpt"/>
</dbReference>
<reference evidence="1" key="1">
    <citation type="submission" date="2020-01" db="EMBL/GenBank/DDBJ databases">
        <title>Development of genomics and gene disruption for Polysphondylium violaceum indicates a role for the polyketide synthase stlB in stalk morphogenesis.</title>
        <authorList>
            <person name="Narita B."/>
            <person name="Kawabe Y."/>
            <person name="Kin K."/>
            <person name="Saito T."/>
            <person name="Gibbs R."/>
            <person name="Kuspa A."/>
            <person name="Muzny D."/>
            <person name="Queller D."/>
            <person name="Richards S."/>
            <person name="Strassman J."/>
            <person name="Sucgang R."/>
            <person name="Worley K."/>
            <person name="Schaap P."/>
        </authorList>
    </citation>
    <scope>NUCLEOTIDE SEQUENCE</scope>
    <source>
        <strain evidence="1">QSvi11</strain>
    </source>
</reference>
<dbReference type="PANTHER" id="PTHR46586:SF1">
    <property type="entry name" value="ANKYRIN REPEAT-CONTAINING PROTEIN"/>
    <property type="match status" value="1"/>
</dbReference>
<dbReference type="SUPFAM" id="SSF48403">
    <property type="entry name" value="Ankyrin repeat"/>
    <property type="match status" value="1"/>
</dbReference>
<dbReference type="EMBL" id="AJWJ01000452">
    <property type="protein sequence ID" value="KAF2070737.1"/>
    <property type="molecule type" value="Genomic_DNA"/>
</dbReference>
<sequence>MFMFLNRTVNKISVYAVSDLIKSKNFEMIEYMFRDKQASINSKVNGNLRREAINVGDLEIYKLVEKYYPTPLESYHVVLSAHHLDLFKYILEIAKKESTQLDQDHILSIVKVFMTNNQVEIIEYLFSIDFIDFANKELIKSLVTEAISNSNFELYKLFNEKSAEKFPLSRYSIRHTTQSFKDYTIERIKSLQEMGFKVDESDLLFAVQTNHDISVFLYFLSYIEIKNSAYLNMNAQIIYRAISGRNMVLLNYLLTNDHPKLSFSDFEIPPPRWLCLVYSDRNLKLLELLFQFPIKYDDSHISLALAQSNQNHTVNIFKFLYEKKKIWTQEEIETNFKYASMYGCLEIIEFLLLKVPNTIFIVPSINYIKPKQDLVEYLVNQGFKCLNTDTIANYAFSNGDTECLEFILNYRKQNKHAQVIQTFLPSISFHSFSCFKLIVDHQAWSLRKIISFLCAEGNVPYLDYFLQKNNLSNEGMIEINASFILFDSAIKNGHLEMIKYLYEKDDNRPIQSSALSRSMVHCQSHILEYFKDKVIKEEVQQNIVVYKKAPILFYNYLIEYFNK</sequence>
<comment type="caution">
    <text evidence="1">The sequence shown here is derived from an EMBL/GenBank/DDBJ whole genome shotgun (WGS) entry which is preliminary data.</text>
</comment>